<proteinExistence type="predicted"/>
<evidence type="ECO:0000313" key="3">
    <source>
        <dbReference type="Proteomes" id="UP000292118"/>
    </source>
</evidence>
<gene>
    <name evidence="2" type="ORF">ET471_03660</name>
</gene>
<dbReference type="RefSeq" id="WP_129186646.1">
    <property type="nucleotide sequence ID" value="NZ_CP035493.1"/>
</dbReference>
<feature type="transmembrane region" description="Helical" evidence="1">
    <location>
        <begin position="97"/>
        <end position="118"/>
    </location>
</feature>
<evidence type="ECO:0000256" key="1">
    <source>
        <dbReference type="SAM" id="Phobius"/>
    </source>
</evidence>
<evidence type="ECO:0000313" key="2">
    <source>
        <dbReference type="EMBL" id="QAY69246.1"/>
    </source>
</evidence>
<keyword evidence="3" id="KW-1185">Reference proteome</keyword>
<sequence length="154" mass="15796">MSRPPRWSTKRAWQVAAFGLVVLASGYLLLAPVYQPQTECSGGGSYSPSGELVSSWDTCDPPGAILTSGNLSLVAWVSAPVLLAALPLAAHGRAWTVLSTVSAVSLVVFVLFLGGFAIGPSFVPGTVCAVVGALLRQRRAGSPSAPTPTVVPHA</sequence>
<keyword evidence="1" id="KW-0472">Membrane</keyword>
<dbReference type="Proteomes" id="UP000292118">
    <property type="component" value="Chromosome"/>
</dbReference>
<accession>A0A4P6F239</accession>
<feature type="transmembrane region" description="Helical" evidence="1">
    <location>
        <begin position="12"/>
        <end position="34"/>
    </location>
</feature>
<dbReference type="KEGG" id="xya:ET471_03660"/>
<reference evidence="2 3" key="1">
    <citation type="submission" date="2019-01" db="EMBL/GenBank/DDBJ databases">
        <title>Genome sequencing of strain FW10M-9.</title>
        <authorList>
            <person name="Heo J."/>
            <person name="Kim S.-J."/>
            <person name="Kim J.-S."/>
            <person name="Hong S.-B."/>
            <person name="Kwon S.-W."/>
        </authorList>
    </citation>
    <scope>NUCLEOTIDE SEQUENCE [LARGE SCALE GENOMIC DNA]</scope>
    <source>
        <strain evidence="2 3">FW10M-9</strain>
    </source>
</reference>
<keyword evidence="1" id="KW-0812">Transmembrane</keyword>
<keyword evidence="1" id="KW-1133">Transmembrane helix</keyword>
<protein>
    <submittedName>
        <fullName evidence="2">Uncharacterized protein</fullName>
    </submittedName>
</protein>
<feature type="transmembrane region" description="Helical" evidence="1">
    <location>
        <begin position="71"/>
        <end position="90"/>
    </location>
</feature>
<dbReference type="AlphaFoldDB" id="A0A4P6F239"/>
<dbReference type="EMBL" id="CP035493">
    <property type="protein sequence ID" value="QAY69246.1"/>
    <property type="molecule type" value="Genomic_DNA"/>
</dbReference>
<name>A0A4P6F239_9MICO</name>
<organism evidence="2 3">
    <name type="scientific">Xylanimonas protaetiae</name>
    <dbReference type="NCBI Taxonomy" id="2509457"/>
    <lineage>
        <taxon>Bacteria</taxon>
        <taxon>Bacillati</taxon>
        <taxon>Actinomycetota</taxon>
        <taxon>Actinomycetes</taxon>
        <taxon>Micrococcales</taxon>
        <taxon>Promicromonosporaceae</taxon>
        <taxon>Xylanimonas</taxon>
    </lineage>
</organism>